<dbReference type="InterPro" id="IPR005119">
    <property type="entry name" value="LysR_subst-bd"/>
</dbReference>
<dbReference type="RefSeq" id="WP_078755240.1">
    <property type="nucleotide sequence ID" value="NZ_FUWO01000002.1"/>
</dbReference>
<dbReference type="AlphaFoldDB" id="A0A1T4JU08"/>
<dbReference type="InterPro" id="IPR050950">
    <property type="entry name" value="HTH-type_LysR_regulators"/>
</dbReference>
<evidence type="ECO:0000313" key="6">
    <source>
        <dbReference type="EMBL" id="SJZ33604.1"/>
    </source>
</evidence>
<gene>
    <name evidence="6" type="ORF">SAMN02746011_00392</name>
</gene>
<evidence type="ECO:0000256" key="3">
    <source>
        <dbReference type="ARBA" id="ARBA00023125"/>
    </source>
</evidence>
<dbReference type="GO" id="GO:0003700">
    <property type="term" value="F:DNA-binding transcription factor activity"/>
    <property type="evidence" value="ECO:0007669"/>
    <property type="project" value="InterPro"/>
</dbReference>
<organism evidence="6 7">
    <name type="scientific">Globicatella sulfidifaciens DSM 15739</name>
    <dbReference type="NCBI Taxonomy" id="1121925"/>
    <lineage>
        <taxon>Bacteria</taxon>
        <taxon>Bacillati</taxon>
        <taxon>Bacillota</taxon>
        <taxon>Bacilli</taxon>
        <taxon>Lactobacillales</taxon>
        <taxon>Aerococcaceae</taxon>
        <taxon>Globicatella</taxon>
    </lineage>
</organism>
<dbReference type="Gene3D" id="1.10.10.10">
    <property type="entry name" value="Winged helix-like DNA-binding domain superfamily/Winged helix DNA-binding domain"/>
    <property type="match status" value="1"/>
</dbReference>
<evidence type="ECO:0000259" key="5">
    <source>
        <dbReference type="PROSITE" id="PS50931"/>
    </source>
</evidence>
<proteinExistence type="inferred from homology"/>
<dbReference type="Pfam" id="PF00126">
    <property type="entry name" value="HTH_1"/>
    <property type="match status" value="1"/>
</dbReference>
<evidence type="ECO:0000313" key="7">
    <source>
        <dbReference type="Proteomes" id="UP000189941"/>
    </source>
</evidence>
<dbReference type="InterPro" id="IPR000847">
    <property type="entry name" value="LysR_HTH_N"/>
</dbReference>
<dbReference type="Pfam" id="PF03466">
    <property type="entry name" value="LysR_substrate"/>
    <property type="match status" value="1"/>
</dbReference>
<protein>
    <submittedName>
        <fullName evidence="6">DNA-binding transcriptional regulator, LysR family</fullName>
    </submittedName>
</protein>
<dbReference type="PROSITE" id="PS50931">
    <property type="entry name" value="HTH_LYSR"/>
    <property type="match status" value="1"/>
</dbReference>
<dbReference type="PRINTS" id="PR00039">
    <property type="entry name" value="HTHLYSR"/>
</dbReference>
<dbReference type="STRING" id="1121925.SAMN02746011_00392"/>
<name>A0A1T4JU08_9LACT</name>
<dbReference type="Gene3D" id="3.40.190.290">
    <property type="match status" value="1"/>
</dbReference>
<dbReference type="EMBL" id="FUWO01000002">
    <property type="protein sequence ID" value="SJZ33604.1"/>
    <property type="molecule type" value="Genomic_DNA"/>
</dbReference>
<accession>A0A1T4JU08</accession>
<evidence type="ECO:0000256" key="1">
    <source>
        <dbReference type="ARBA" id="ARBA00009437"/>
    </source>
</evidence>
<dbReference type="InterPro" id="IPR036390">
    <property type="entry name" value="WH_DNA-bd_sf"/>
</dbReference>
<keyword evidence="3 6" id="KW-0238">DNA-binding</keyword>
<dbReference type="PANTHER" id="PTHR30419">
    <property type="entry name" value="HTH-TYPE TRANSCRIPTIONAL REGULATOR YBHD"/>
    <property type="match status" value="1"/>
</dbReference>
<dbReference type="GO" id="GO:0003677">
    <property type="term" value="F:DNA binding"/>
    <property type="evidence" value="ECO:0007669"/>
    <property type="project" value="UniProtKB-KW"/>
</dbReference>
<dbReference type="Proteomes" id="UP000189941">
    <property type="component" value="Unassembled WGS sequence"/>
</dbReference>
<evidence type="ECO:0000256" key="2">
    <source>
        <dbReference type="ARBA" id="ARBA00023015"/>
    </source>
</evidence>
<dbReference type="SUPFAM" id="SSF46785">
    <property type="entry name" value="Winged helix' DNA-binding domain"/>
    <property type="match status" value="1"/>
</dbReference>
<feature type="domain" description="HTH lysR-type" evidence="5">
    <location>
        <begin position="1"/>
        <end position="59"/>
    </location>
</feature>
<dbReference type="CDD" id="cd05466">
    <property type="entry name" value="PBP2_LTTR_substrate"/>
    <property type="match status" value="1"/>
</dbReference>
<dbReference type="GO" id="GO:0005829">
    <property type="term" value="C:cytosol"/>
    <property type="evidence" value="ECO:0007669"/>
    <property type="project" value="TreeGrafter"/>
</dbReference>
<sequence>MDIIHLKYLLEIVNQDFNLTAAAQSLFISQSALSQFIKKFEKQQGFDLFQRKNGRIVGLSSAGKNVYAKAIEIVDVYQNLENVIERESQIKKGLIKLGGHPTFLRLFFTKFLPKFMIENPKAYVEIIEAGSLELRQLLLDEVLDIAILTHPTGLNEENFEQYQLMRTEAVAFMDPKHPLAEKRILSWSDLEAFPYITYTEKDTLNHSIASKVSETAKKNLLFTSGSWDYMIECAVNSEIIAILPTAYFGMFKKRLNHIGVIEKRFNDPIPYIPMLVRPRKERYTSVESFVFENVLDNFYDEKNMLKYNFLDNED</sequence>
<evidence type="ECO:0000256" key="4">
    <source>
        <dbReference type="ARBA" id="ARBA00023163"/>
    </source>
</evidence>
<keyword evidence="7" id="KW-1185">Reference proteome</keyword>
<keyword evidence="4" id="KW-0804">Transcription</keyword>
<keyword evidence="2" id="KW-0805">Transcription regulation</keyword>
<dbReference type="OrthoDB" id="9803735at2"/>
<comment type="similarity">
    <text evidence="1">Belongs to the LysR transcriptional regulatory family.</text>
</comment>
<dbReference type="PANTHER" id="PTHR30419:SF8">
    <property type="entry name" value="NITROGEN ASSIMILATION TRANSCRIPTIONAL ACTIVATOR-RELATED"/>
    <property type="match status" value="1"/>
</dbReference>
<dbReference type="SUPFAM" id="SSF53850">
    <property type="entry name" value="Periplasmic binding protein-like II"/>
    <property type="match status" value="1"/>
</dbReference>
<reference evidence="7" key="1">
    <citation type="submission" date="2017-02" db="EMBL/GenBank/DDBJ databases">
        <authorList>
            <person name="Varghese N."/>
            <person name="Submissions S."/>
        </authorList>
    </citation>
    <scope>NUCLEOTIDE SEQUENCE [LARGE SCALE GENOMIC DNA]</scope>
    <source>
        <strain evidence="7">DSM 15739</strain>
    </source>
</reference>
<dbReference type="InterPro" id="IPR036388">
    <property type="entry name" value="WH-like_DNA-bd_sf"/>
</dbReference>